<protein>
    <submittedName>
        <fullName evidence="2">Uncharacterized protein</fullName>
    </submittedName>
</protein>
<keyword evidence="1" id="KW-0175">Coiled coil</keyword>
<name>A0ABT0W6H3_9BACI</name>
<proteinExistence type="predicted"/>
<gene>
    <name evidence="2" type="ORF">NDK43_05435</name>
</gene>
<organism evidence="2 3">
    <name type="scientific">Neobacillus pocheonensis</name>
    <dbReference type="NCBI Taxonomy" id="363869"/>
    <lineage>
        <taxon>Bacteria</taxon>
        <taxon>Bacillati</taxon>
        <taxon>Bacillota</taxon>
        <taxon>Bacilli</taxon>
        <taxon>Bacillales</taxon>
        <taxon>Bacillaceae</taxon>
        <taxon>Neobacillus</taxon>
    </lineage>
</organism>
<accession>A0ABT0W6H3</accession>
<dbReference type="Proteomes" id="UP001523262">
    <property type="component" value="Unassembled WGS sequence"/>
</dbReference>
<feature type="coiled-coil region" evidence="1">
    <location>
        <begin position="27"/>
        <end position="120"/>
    </location>
</feature>
<sequence>MPVEKYVLQKVKERKTDFEKALVKMKIMDTSEEETKLLTQKESLEKQLEKFDNRQKNLKIMRMDGEITKIDFLELSKENEEKINQVKQQMELIKIQLENLNNTDEQQQRLEQSIETLSRLEILEPQECNTFLKTFIKKIWFSTNAITNYNTKKDTPEVTIEIEWL</sequence>
<reference evidence="2 3" key="1">
    <citation type="submission" date="2022-06" db="EMBL/GenBank/DDBJ databases">
        <authorList>
            <person name="Jeon C.O."/>
        </authorList>
    </citation>
    <scope>NUCLEOTIDE SEQUENCE [LARGE SCALE GENOMIC DNA]</scope>
    <source>
        <strain evidence="2 3">KCTC 13943</strain>
    </source>
</reference>
<evidence type="ECO:0000256" key="1">
    <source>
        <dbReference type="SAM" id="Coils"/>
    </source>
</evidence>
<comment type="caution">
    <text evidence="2">The sequence shown here is derived from an EMBL/GenBank/DDBJ whole genome shotgun (WGS) entry which is preliminary data.</text>
</comment>
<evidence type="ECO:0000313" key="2">
    <source>
        <dbReference type="EMBL" id="MCM2531932.1"/>
    </source>
</evidence>
<dbReference type="EMBL" id="JAMQCR010000001">
    <property type="protein sequence ID" value="MCM2531932.1"/>
    <property type="molecule type" value="Genomic_DNA"/>
</dbReference>
<keyword evidence="3" id="KW-1185">Reference proteome</keyword>
<evidence type="ECO:0000313" key="3">
    <source>
        <dbReference type="Proteomes" id="UP001523262"/>
    </source>
</evidence>